<protein>
    <recommendedName>
        <fullName evidence="3">Spore coat protein</fullName>
    </recommendedName>
</protein>
<dbReference type="OrthoDB" id="2456726at2"/>
<proteinExistence type="predicted"/>
<gene>
    <name evidence="1" type="ORF">FSZ17_14740</name>
</gene>
<organism evidence="1 2">
    <name type="scientific">Cytobacillus dafuensis</name>
    <name type="common">Bacillus dafuensis</name>
    <dbReference type="NCBI Taxonomy" id="1742359"/>
    <lineage>
        <taxon>Bacteria</taxon>
        <taxon>Bacillati</taxon>
        <taxon>Bacillota</taxon>
        <taxon>Bacilli</taxon>
        <taxon>Bacillales</taxon>
        <taxon>Bacillaceae</taxon>
        <taxon>Cytobacillus</taxon>
    </lineage>
</organism>
<dbReference type="AlphaFoldDB" id="A0A5B8Z5R5"/>
<evidence type="ECO:0000313" key="2">
    <source>
        <dbReference type="Proteomes" id="UP000321555"/>
    </source>
</evidence>
<dbReference type="Proteomes" id="UP000321555">
    <property type="component" value="Chromosome"/>
</dbReference>
<name>A0A5B8Z5R5_CYTDA</name>
<evidence type="ECO:0008006" key="3">
    <source>
        <dbReference type="Google" id="ProtNLM"/>
    </source>
</evidence>
<dbReference type="InterPro" id="IPR025555">
    <property type="entry name" value="YppG"/>
</dbReference>
<dbReference type="EMBL" id="CP042593">
    <property type="protein sequence ID" value="QED48395.1"/>
    <property type="molecule type" value="Genomic_DNA"/>
</dbReference>
<dbReference type="STRING" id="1742359.GCA_001439625_02025"/>
<sequence>MFGRRVPNFYINHSYPDYPFTNETGFISQNYWRQQQFPYYPANIAPYNHQLQQQPFFGNQTFHPDTYPYAPSQNMMHNQYQNAGFNMHQTEMQMPSSNYTQSIFQNPLEPEQNQMAQPQNPYMSNPYMNPYPKQSFVPKQPSGVQSIMNSFKAQDGSIDINKMMNTAGQMMNAVNQVSSLVKGLGGMIKV</sequence>
<dbReference type="KEGG" id="bda:FSZ17_14740"/>
<evidence type="ECO:0000313" key="1">
    <source>
        <dbReference type="EMBL" id="QED48395.1"/>
    </source>
</evidence>
<accession>A0A5B8Z5R5</accession>
<reference evidence="2" key="1">
    <citation type="submission" date="2019-08" db="EMBL/GenBank/DDBJ databases">
        <authorList>
            <person name="Zheng X."/>
        </authorList>
    </citation>
    <scope>NUCLEOTIDE SEQUENCE [LARGE SCALE GENOMIC DNA]</scope>
    <source>
        <strain evidence="2">FJAT-25496</strain>
    </source>
</reference>
<keyword evidence="2" id="KW-1185">Reference proteome</keyword>
<dbReference type="Pfam" id="PF14179">
    <property type="entry name" value="YppG"/>
    <property type="match status" value="1"/>
</dbReference>
<dbReference type="RefSeq" id="WP_057771320.1">
    <property type="nucleotide sequence ID" value="NZ_CP042593.1"/>
</dbReference>